<keyword evidence="4" id="KW-0274">FAD</keyword>
<dbReference type="AlphaFoldDB" id="A0A518D8X9"/>
<dbReference type="InterPro" id="IPR023753">
    <property type="entry name" value="FAD/NAD-binding_dom"/>
</dbReference>
<dbReference type="InterPro" id="IPR054585">
    <property type="entry name" value="NDH2-like_C"/>
</dbReference>
<name>A0A518D8X9_9BACT</name>
<protein>
    <recommendedName>
        <fullName evidence="2">NADH:ubiquinone reductase (non-electrogenic)</fullName>
        <ecNumber evidence="2">1.6.5.9</ecNumber>
    </recommendedName>
</protein>
<dbReference type="InterPro" id="IPR036188">
    <property type="entry name" value="FAD/NAD-bd_sf"/>
</dbReference>
<organism evidence="11 12">
    <name type="scientific">Pirellulimonas nuda</name>
    <dbReference type="NCBI Taxonomy" id="2528009"/>
    <lineage>
        <taxon>Bacteria</taxon>
        <taxon>Pseudomonadati</taxon>
        <taxon>Planctomycetota</taxon>
        <taxon>Planctomycetia</taxon>
        <taxon>Pirellulales</taxon>
        <taxon>Lacipirellulaceae</taxon>
        <taxon>Pirellulimonas</taxon>
    </lineage>
</organism>
<evidence type="ECO:0000259" key="9">
    <source>
        <dbReference type="Pfam" id="PF07992"/>
    </source>
</evidence>
<evidence type="ECO:0000256" key="5">
    <source>
        <dbReference type="ARBA" id="ARBA00022946"/>
    </source>
</evidence>
<reference evidence="11 12" key="1">
    <citation type="submission" date="2019-02" db="EMBL/GenBank/DDBJ databases">
        <title>Deep-cultivation of Planctomycetes and their phenomic and genomic characterization uncovers novel biology.</title>
        <authorList>
            <person name="Wiegand S."/>
            <person name="Jogler M."/>
            <person name="Boedeker C."/>
            <person name="Pinto D."/>
            <person name="Vollmers J."/>
            <person name="Rivas-Marin E."/>
            <person name="Kohn T."/>
            <person name="Peeters S.H."/>
            <person name="Heuer A."/>
            <person name="Rast P."/>
            <person name="Oberbeckmann S."/>
            <person name="Bunk B."/>
            <person name="Jeske O."/>
            <person name="Meyerdierks A."/>
            <person name="Storesund J.E."/>
            <person name="Kallscheuer N."/>
            <person name="Luecker S."/>
            <person name="Lage O.M."/>
            <person name="Pohl T."/>
            <person name="Merkel B.J."/>
            <person name="Hornburger P."/>
            <person name="Mueller R.-W."/>
            <person name="Bruemmer F."/>
            <person name="Labrenz M."/>
            <person name="Spormann A.M."/>
            <person name="Op den Camp H."/>
            <person name="Overmann J."/>
            <person name="Amann R."/>
            <person name="Jetten M.S.M."/>
            <person name="Mascher T."/>
            <person name="Medema M.H."/>
            <person name="Devos D.P."/>
            <person name="Kaster A.-K."/>
            <person name="Ovreas L."/>
            <person name="Rohde M."/>
            <person name="Galperin M.Y."/>
            <person name="Jogler C."/>
        </authorList>
    </citation>
    <scope>NUCLEOTIDE SEQUENCE [LARGE SCALE GENOMIC DNA]</scope>
    <source>
        <strain evidence="11 12">Pla175</strain>
    </source>
</reference>
<feature type="domain" description="FAD/NAD(P)-binding" evidence="9">
    <location>
        <begin position="5"/>
        <end position="326"/>
    </location>
</feature>
<keyword evidence="7" id="KW-0520">NAD</keyword>
<evidence type="ECO:0000313" key="12">
    <source>
        <dbReference type="Proteomes" id="UP000317429"/>
    </source>
</evidence>
<keyword evidence="6 11" id="KW-0560">Oxidoreductase</keyword>
<dbReference type="PANTHER" id="PTHR43706">
    <property type="entry name" value="NADH DEHYDROGENASE"/>
    <property type="match status" value="1"/>
</dbReference>
<dbReference type="Proteomes" id="UP000317429">
    <property type="component" value="Chromosome"/>
</dbReference>
<dbReference type="SUPFAM" id="SSF51905">
    <property type="entry name" value="FAD/NAD(P)-binding domain"/>
    <property type="match status" value="1"/>
</dbReference>
<evidence type="ECO:0000256" key="6">
    <source>
        <dbReference type="ARBA" id="ARBA00023002"/>
    </source>
</evidence>
<gene>
    <name evidence="11" type="ORF">Pla175_12710</name>
</gene>
<dbReference type="PANTHER" id="PTHR43706:SF47">
    <property type="entry name" value="EXTERNAL NADH-UBIQUINONE OXIDOREDUCTASE 1, MITOCHONDRIAL-RELATED"/>
    <property type="match status" value="1"/>
</dbReference>
<dbReference type="PRINTS" id="PR00411">
    <property type="entry name" value="PNDRDTASEI"/>
</dbReference>
<dbReference type="RefSeq" id="WP_145282229.1">
    <property type="nucleotide sequence ID" value="NZ_CP036291.1"/>
</dbReference>
<dbReference type="OrthoDB" id="9781621at2"/>
<evidence type="ECO:0000259" key="10">
    <source>
        <dbReference type="Pfam" id="PF22366"/>
    </source>
</evidence>
<evidence type="ECO:0000256" key="3">
    <source>
        <dbReference type="ARBA" id="ARBA00022630"/>
    </source>
</evidence>
<proteinExistence type="inferred from homology"/>
<dbReference type="Gene3D" id="3.50.50.100">
    <property type="match status" value="1"/>
</dbReference>
<evidence type="ECO:0000256" key="2">
    <source>
        <dbReference type="ARBA" id="ARBA00012637"/>
    </source>
</evidence>
<keyword evidence="12" id="KW-1185">Reference proteome</keyword>
<keyword evidence="3" id="KW-0285">Flavoprotein</keyword>
<evidence type="ECO:0000256" key="4">
    <source>
        <dbReference type="ARBA" id="ARBA00022827"/>
    </source>
</evidence>
<comment type="similarity">
    <text evidence="1">Belongs to the NADH dehydrogenase family.</text>
</comment>
<evidence type="ECO:0000256" key="7">
    <source>
        <dbReference type="ARBA" id="ARBA00023027"/>
    </source>
</evidence>
<dbReference type="Pfam" id="PF22366">
    <property type="entry name" value="NDH2_C"/>
    <property type="match status" value="1"/>
</dbReference>
<evidence type="ECO:0000313" key="11">
    <source>
        <dbReference type="EMBL" id="QDU87904.1"/>
    </source>
</evidence>
<dbReference type="GO" id="GO:0050136">
    <property type="term" value="F:NADH dehydrogenase (quinone) (non-electrogenic) activity"/>
    <property type="evidence" value="ECO:0007669"/>
    <property type="project" value="UniProtKB-EC"/>
</dbReference>
<dbReference type="KEGG" id="pnd:Pla175_12710"/>
<dbReference type="EMBL" id="CP036291">
    <property type="protein sequence ID" value="QDU87904.1"/>
    <property type="molecule type" value="Genomic_DNA"/>
</dbReference>
<evidence type="ECO:0000256" key="8">
    <source>
        <dbReference type="ARBA" id="ARBA00047599"/>
    </source>
</evidence>
<dbReference type="EC" id="1.6.5.9" evidence="2"/>
<evidence type="ECO:0000256" key="1">
    <source>
        <dbReference type="ARBA" id="ARBA00005272"/>
    </source>
</evidence>
<feature type="domain" description="External alternative NADH-ubiquinone oxidoreductase-like C-terminal" evidence="10">
    <location>
        <begin position="350"/>
        <end position="409"/>
    </location>
</feature>
<dbReference type="PRINTS" id="PR00368">
    <property type="entry name" value="FADPNR"/>
</dbReference>
<comment type="catalytic activity">
    <reaction evidence="8">
        <text>a quinone + NADH + H(+) = a quinol + NAD(+)</text>
        <dbReference type="Rhea" id="RHEA:46160"/>
        <dbReference type="ChEBI" id="CHEBI:15378"/>
        <dbReference type="ChEBI" id="CHEBI:24646"/>
        <dbReference type="ChEBI" id="CHEBI:57540"/>
        <dbReference type="ChEBI" id="CHEBI:57945"/>
        <dbReference type="ChEBI" id="CHEBI:132124"/>
        <dbReference type="EC" id="1.6.5.9"/>
    </reaction>
</comment>
<accession>A0A518D8X9</accession>
<sequence length="423" mass="46265">MVKSRVVIAGGGFAGAYCARRLERLAPEGTQVVLINPRNYFVFFPLLVEAATSALEPRHVVAPLRQFLRKTRLVMAQVESVDIAKQQVVAAPELGEPITFGYDHLVLALGSVNMVPDVPGLKQHGYFMKSLPDALLLRDRAIGMLEMADASDDDQRRRALLSFVVVGASYTGIEVAGEFFDFLQDASRLYPRIDKKEIRVIVVQRGGRILDTMSEALSSRAAELLTRRGLEIVTSDTVVNIDSSSATLASGRVIATHTVVWTAGIAAPPLLGELGLPVEHHGYLSCEPDLRVADTTNVWGIGDCAVNPDPDGHPYPPTAQHALQEGEQAARNIVATLRGKPTEPLVYKSKGTLTPLGGGRAIAEVFGMHFTGRIAWLMWRTVYLSKMPGLGRKARVGLDWLLDMFFRRDCSQQGFHLPHDDPP</sequence>
<dbReference type="InterPro" id="IPR045024">
    <property type="entry name" value="NDH-2"/>
</dbReference>
<keyword evidence="5" id="KW-0809">Transit peptide</keyword>
<dbReference type="Pfam" id="PF07992">
    <property type="entry name" value="Pyr_redox_2"/>
    <property type="match status" value="1"/>
</dbReference>